<sequence>MEATLRKTMTSVTDLLFPVSRTGKDPQRQEILNSGNDYVTNLPLQMALYFNVFFSPIWFITSIVVLQSKFESLDILYKIILVATYAVYTIIEIIRLYLGYVGNLMERVPELAGFWLLTLLLQFPLIFFLMLNEDSIILPLERAVHIIKALFIVFEVICGYFAIRIMVNYQVTKFHLQQFTELEEIEDPYWSEKKINTKRE</sequence>
<evidence type="ECO:0000256" key="1">
    <source>
        <dbReference type="ARBA" id="ARBA00004141"/>
    </source>
</evidence>
<dbReference type="PANTHER" id="PTHR13531:SF6">
    <property type="entry name" value="TMEM (HUMAN TRANSMEMBRANE PROTEIN) HOMOLOG"/>
    <property type="match status" value="1"/>
</dbReference>
<gene>
    <name evidence="6" type="ORF">SNE40_003676</name>
</gene>
<evidence type="ECO:0000313" key="6">
    <source>
        <dbReference type="EMBL" id="KAK6192148.1"/>
    </source>
</evidence>
<keyword evidence="4 5" id="KW-0472">Membrane</keyword>
<dbReference type="EMBL" id="JAZGQO010000002">
    <property type="protein sequence ID" value="KAK6192148.1"/>
    <property type="molecule type" value="Genomic_DNA"/>
</dbReference>
<accession>A0AAN8KBT7</accession>
<feature type="transmembrane region" description="Helical" evidence="5">
    <location>
        <begin position="112"/>
        <end position="131"/>
    </location>
</feature>
<feature type="transmembrane region" description="Helical" evidence="5">
    <location>
        <begin position="79"/>
        <end position="100"/>
    </location>
</feature>
<comment type="caution">
    <text evidence="6">The sequence shown here is derived from an EMBL/GenBank/DDBJ whole genome shotgun (WGS) entry which is preliminary data.</text>
</comment>
<dbReference type="GO" id="GO:0016020">
    <property type="term" value="C:membrane"/>
    <property type="evidence" value="ECO:0007669"/>
    <property type="project" value="UniProtKB-SubCell"/>
</dbReference>
<evidence type="ECO:0000256" key="5">
    <source>
        <dbReference type="SAM" id="Phobius"/>
    </source>
</evidence>
<evidence type="ECO:0000256" key="4">
    <source>
        <dbReference type="ARBA" id="ARBA00023136"/>
    </source>
</evidence>
<evidence type="ECO:0000256" key="3">
    <source>
        <dbReference type="ARBA" id="ARBA00022989"/>
    </source>
</evidence>
<proteinExistence type="predicted"/>
<evidence type="ECO:0000313" key="7">
    <source>
        <dbReference type="Proteomes" id="UP001347796"/>
    </source>
</evidence>
<dbReference type="GO" id="GO:0035869">
    <property type="term" value="C:ciliary transition zone"/>
    <property type="evidence" value="ECO:0007669"/>
    <property type="project" value="TreeGrafter"/>
</dbReference>
<feature type="transmembrane region" description="Helical" evidence="5">
    <location>
        <begin position="143"/>
        <end position="163"/>
    </location>
</feature>
<dbReference type="Pfam" id="PF09799">
    <property type="entry name" value="Transmemb_17"/>
    <property type="match status" value="1"/>
</dbReference>
<keyword evidence="3 5" id="KW-1133">Transmembrane helix</keyword>
<reference evidence="6 7" key="1">
    <citation type="submission" date="2024-01" db="EMBL/GenBank/DDBJ databases">
        <title>The genome of the rayed Mediterranean limpet Patella caerulea (Linnaeus, 1758).</title>
        <authorList>
            <person name="Anh-Thu Weber A."/>
            <person name="Halstead-Nussloch G."/>
        </authorList>
    </citation>
    <scope>NUCLEOTIDE SEQUENCE [LARGE SCALE GENOMIC DNA]</scope>
    <source>
        <strain evidence="6">AATW-2023a</strain>
        <tissue evidence="6">Whole specimen</tissue>
    </source>
</reference>
<protein>
    <recommendedName>
        <fullName evidence="8">Transmembrane protein 17</fullName>
    </recommendedName>
</protein>
<keyword evidence="7" id="KW-1185">Reference proteome</keyword>
<evidence type="ECO:0000256" key="2">
    <source>
        <dbReference type="ARBA" id="ARBA00022692"/>
    </source>
</evidence>
<keyword evidence="2 5" id="KW-0812">Transmembrane</keyword>
<dbReference type="GO" id="GO:1905515">
    <property type="term" value="P:non-motile cilium assembly"/>
    <property type="evidence" value="ECO:0007669"/>
    <property type="project" value="TreeGrafter"/>
</dbReference>
<dbReference type="PANTHER" id="PTHR13531">
    <property type="entry name" value="GEO07735P1-RELATED-RELATED"/>
    <property type="match status" value="1"/>
</dbReference>
<dbReference type="AlphaFoldDB" id="A0AAN8KBT7"/>
<feature type="transmembrane region" description="Helical" evidence="5">
    <location>
        <begin position="46"/>
        <end position="67"/>
    </location>
</feature>
<evidence type="ECO:0008006" key="8">
    <source>
        <dbReference type="Google" id="ProtNLM"/>
    </source>
</evidence>
<organism evidence="6 7">
    <name type="scientific">Patella caerulea</name>
    <name type="common">Rayed Mediterranean limpet</name>
    <dbReference type="NCBI Taxonomy" id="87958"/>
    <lineage>
        <taxon>Eukaryota</taxon>
        <taxon>Metazoa</taxon>
        <taxon>Spiralia</taxon>
        <taxon>Lophotrochozoa</taxon>
        <taxon>Mollusca</taxon>
        <taxon>Gastropoda</taxon>
        <taxon>Patellogastropoda</taxon>
        <taxon>Patelloidea</taxon>
        <taxon>Patellidae</taxon>
        <taxon>Patella</taxon>
    </lineage>
</organism>
<comment type="subcellular location">
    <subcellularLocation>
        <location evidence="1">Membrane</location>
        <topology evidence="1">Multi-pass membrane protein</topology>
    </subcellularLocation>
</comment>
<dbReference type="Proteomes" id="UP001347796">
    <property type="component" value="Unassembled WGS sequence"/>
</dbReference>
<dbReference type="InterPro" id="IPR019184">
    <property type="entry name" value="Uncharacterised_TM-17"/>
</dbReference>
<name>A0AAN8KBT7_PATCE</name>